<comment type="caution">
    <text evidence="2">The sequence shown here is derived from an EMBL/GenBank/DDBJ whole genome shotgun (WGS) entry which is preliminary data.</text>
</comment>
<dbReference type="Proteomes" id="UP000257317">
    <property type="component" value="Unassembled WGS sequence"/>
</dbReference>
<comment type="similarity">
    <text evidence="1">Belongs to the MecA family.</text>
</comment>
<dbReference type="InterPro" id="IPR038471">
    <property type="entry name" value="MecA_C_sf"/>
</dbReference>
<evidence type="ECO:0000256" key="1">
    <source>
        <dbReference type="ARBA" id="ARBA00005397"/>
    </source>
</evidence>
<dbReference type="EMBL" id="BFBY01000018">
    <property type="protein sequence ID" value="GBG05502.1"/>
    <property type="molecule type" value="Genomic_DNA"/>
</dbReference>
<proteinExistence type="inferred from homology"/>
<reference evidence="3" key="1">
    <citation type="submission" date="2018-03" db="EMBL/GenBank/DDBJ databases">
        <title>New taxa in the Lactobacillus gasseri group.</title>
        <authorList>
            <person name="Tanizawa Y."/>
            <person name="Tohno M."/>
            <person name="Endo A."/>
            <person name="Arita M."/>
        </authorList>
    </citation>
    <scope>NUCLEOTIDE SEQUENCE [LARGE SCALE GENOMIC DNA]</scope>
    <source>
        <strain evidence="3">DSM 24759</strain>
    </source>
</reference>
<dbReference type="PANTHER" id="PTHR39161">
    <property type="entry name" value="ADAPTER PROTEIN MECA"/>
    <property type="match status" value="1"/>
</dbReference>
<dbReference type="Gene3D" id="3.30.70.1950">
    <property type="match status" value="1"/>
</dbReference>
<sequence length="228" mass="25714">MQVHRINENTIQVNIDAEELKERGITMLDLLGNKSQIQSFFYKILNEVDSDHSFAKDDPVTFQVMPSGSGLELLISKIGNENSSSNQDNTTDRQLKQLLDGLGDMQSPSDTNNARKTKIDDQIGNPLQTQTNHRIYVLNGISTVASLADALKVEGLASSLYTYLHQYYLDLAFIDDNYIELKPEDAWVIANEFGNNISLKKFNKIKPKAKRLIEEDALGNLRQYFANV</sequence>
<dbReference type="InterPro" id="IPR008681">
    <property type="entry name" value="Neg-reg_MecA"/>
</dbReference>
<name>A0A2Z6THB9_9LACO</name>
<keyword evidence="3" id="KW-1185">Reference proteome</keyword>
<organism evidence="2 3">
    <name type="scientific">Lactobacillus rodentium</name>
    <dbReference type="NCBI Taxonomy" id="947835"/>
    <lineage>
        <taxon>Bacteria</taxon>
        <taxon>Bacillati</taxon>
        <taxon>Bacillota</taxon>
        <taxon>Bacilli</taxon>
        <taxon>Lactobacillales</taxon>
        <taxon>Lactobacillaceae</taxon>
        <taxon>Lactobacillus</taxon>
    </lineage>
</organism>
<dbReference type="Pfam" id="PF05389">
    <property type="entry name" value="MecA"/>
    <property type="match status" value="1"/>
</dbReference>
<evidence type="ECO:0000313" key="3">
    <source>
        <dbReference type="Proteomes" id="UP000257317"/>
    </source>
</evidence>
<dbReference type="RefSeq" id="WP_117118830.1">
    <property type="nucleotide sequence ID" value="NZ_BFBY01000018.1"/>
</dbReference>
<dbReference type="AlphaFoldDB" id="A0A2Z6THB9"/>
<protein>
    <submittedName>
        <fullName evidence="2">Adapter protein MecA</fullName>
    </submittedName>
</protein>
<dbReference type="PIRSF" id="PIRSF029008">
    <property type="entry name" value="MecA"/>
    <property type="match status" value="1"/>
</dbReference>
<evidence type="ECO:0000313" key="2">
    <source>
        <dbReference type="EMBL" id="GBG05502.1"/>
    </source>
</evidence>
<dbReference type="PANTHER" id="PTHR39161:SF1">
    <property type="entry name" value="ADAPTER PROTEIN MECA 1"/>
    <property type="match status" value="1"/>
</dbReference>
<accession>A0A2Z6THB9</accession>
<gene>
    <name evidence="2" type="primary">mecA</name>
    <name evidence="2" type="ORF">LrDSM24759_14160</name>
</gene>
<dbReference type="OrthoDB" id="2360201at2"/>